<evidence type="ECO:0000313" key="4">
    <source>
        <dbReference type="WBParaSite" id="ECPE_0001047301-mRNA-1"/>
    </source>
</evidence>
<dbReference type="Proteomes" id="UP000272942">
    <property type="component" value="Unassembled WGS sequence"/>
</dbReference>
<protein>
    <submittedName>
        <fullName evidence="4">Putative_PNPOx domain-containing protein</fullName>
    </submittedName>
</protein>
<feature type="region of interest" description="Disordered" evidence="1">
    <location>
        <begin position="1"/>
        <end position="25"/>
    </location>
</feature>
<dbReference type="AlphaFoldDB" id="A0A183AU06"/>
<sequence>MGDGTKAMQSGAKQVSRAPRVPVSSEQLHRLMRDNPVTVDEILRTPVVLITTKDADPDGINPAIWEPLCPFILGSAAIRALNPSESLHTSIARNVHTRLQRLIVKCSNNTGDVKFQLAMLEVDSEPNFMKRHVVLEDLHKGQVEKMKLLARQLCWPPGLDEDIGRTVMNCHSRGLFLWSRGILCASTSVIQC</sequence>
<name>A0A183AU06_9TREM</name>
<gene>
    <name evidence="2" type="ORF">ECPE_LOCUS10441</name>
</gene>
<evidence type="ECO:0000313" key="2">
    <source>
        <dbReference type="EMBL" id="VDP87052.1"/>
    </source>
</evidence>
<evidence type="ECO:0000256" key="1">
    <source>
        <dbReference type="SAM" id="MobiDB-lite"/>
    </source>
</evidence>
<evidence type="ECO:0000313" key="3">
    <source>
        <dbReference type="Proteomes" id="UP000272942"/>
    </source>
</evidence>
<reference evidence="2 3" key="2">
    <citation type="submission" date="2018-11" db="EMBL/GenBank/DDBJ databases">
        <authorList>
            <consortium name="Pathogen Informatics"/>
        </authorList>
    </citation>
    <scope>NUCLEOTIDE SEQUENCE [LARGE SCALE GENOMIC DNA]</scope>
    <source>
        <strain evidence="2 3">Egypt</strain>
    </source>
</reference>
<dbReference type="EMBL" id="UZAN01049078">
    <property type="protein sequence ID" value="VDP87052.1"/>
    <property type="molecule type" value="Genomic_DNA"/>
</dbReference>
<organism evidence="4">
    <name type="scientific">Echinostoma caproni</name>
    <dbReference type="NCBI Taxonomy" id="27848"/>
    <lineage>
        <taxon>Eukaryota</taxon>
        <taxon>Metazoa</taxon>
        <taxon>Spiralia</taxon>
        <taxon>Lophotrochozoa</taxon>
        <taxon>Platyhelminthes</taxon>
        <taxon>Trematoda</taxon>
        <taxon>Digenea</taxon>
        <taxon>Plagiorchiida</taxon>
        <taxon>Echinostomata</taxon>
        <taxon>Echinostomatoidea</taxon>
        <taxon>Echinostomatidae</taxon>
        <taxon>Echinostoma</taxon>
    </lineage>
</organism>
<dbReference type="WBParaSite" id="ECPE_0001047301-mRNA-1">
    <property type="protein sequence ID" value="ECPE_0001047301-mRNA-1"/>
    <property type="gene ID" value="ECPE_0001047301"/>
</dbReference>
<proteinExistence type="predicted"/>
<accession>A0A183AU06</accession>
<keyword evidence="3" id="KW-1185">Reference proteome</keyword>
<reference evidence="4" key="1">
    <citation type="submission" date="2016-06" db="UniProtKB">
        <authorList>
            <consortium name="WormBaseParasite"/>
        </authorList>
    </citation>
    <scope>IDENTIFICATION</scope>
</reference>